<dbReference type="EMBL" id="MLFN01000028">
    <property type="protein sequence ID" value="ORM52619.1"/>
    <property type="molecule type" value="Genomic_DNA"/>
</dbReference>
<evidence type="ECO:0000313" key="1">
    <source>
        <dbReference type="EMBL" id="ORM52619.1"/>
    </source>
</evidence>
<dbReference type="RefSeq" id="WP_094120883.1">
    <property type="nucleotide sequence ID" value="NZ_MLFN01000028.1"/>
</dbReference>
<evidence type="ECO:0000313" key="2">
    <source>
        <dbReference type="Proteomes" id="UP000193933"/>
    </source>
</evidence>
<protein>
    <submittedName>
        <fullName evidence="1">Uncharacterized protein</fullName>
    </submittedName>
</protein>
<comment type="caution">
    <text evidence="1">The sequence shown here is derived from an EMBL/GenBank/DDBJ whole genome shotgun (WGS) entry which is preliminary data.</text>
</comment>
<reference evidence="1 2" key="1">
    <citation type="journal article" date="2017" name="Antonie Van Leeuwenhoek">
        <title>Phylogenomic resolution of the bacterial genus Pantoea and its relationship with Erwinia and Tatumella.</title>
        <authorList>
            <person name="Palmer M."/>
            <person name="Steenkamp E.T."/>
            <person name="Coetzee M.P."/>
            <person name="Chan W.Y."/>
            <person name="van Zyl E."/>
            <person name="De Maayer P."/>
            <person name="Coutinho T.A."/>
            <person name="Blom J."/>
            <person name="Smits T.H."/>
            <person name="Duffy B."/>
            <person name="Venter S.N."/>
        </authorList>
    </citation>
    <scope>NUCLEOTIDE SEQUENCE [LARGE SCALE GENOMIC DNA]</scope>
    <source>
        <strain evidence="1 2">LMG 24534</strain>
    </source>
</reference>
<keyword evidence="2" id="KW-1185">Reference proteome</keyword>
<dbReference type="OrthoDB" id="6543484at2"/>
<dbReference type="Proteomes" id="UP000193933">
    <property type="component" value="Unassembled WGS sequence"/>
</dbReference>
<name>A0A1X1BVR9_9GAMM</name>
<dbReference type="AlphaFoldDB" id="A0A1X1BVR9"/>
<proteinExistence type="predicted"/>
<accession>A0A1X1BVR9</accession>
<gene>
    <name evidence="1" type="ORF">HA41_11075</name>
</gene>
<sequence>MARQQILLTRTFIIDGHQLTFTAIERDGVALVEYGVSTLSESVPLLTLEKPRIDQYSAWYYVEYLTERAANKLLEYYRSEFAAFVGLVDNVFTRQETNTFSSRERLFAGK</sequence>
<organism evidence="1 2">
    <name type="scientific">Pantoea conspicua</name>
    <dbReference type="NCBI Taxonomy" id="472705"/>
    <lineage>
        <taxon>Bacteria</taxon>
        <taxon>Pseudomonadati</taxon>
        <taxon>Pseudomonadota</taxon>
        <taxon>Gammaproteobacteria</taxon>
        <taxon>Enterobacterales</taxon>
        <taxon>Erwiniaceae</taxon>
        <taxon>Pantoea</taxon>
    </lineage>
</organism>